<dbReference type="InterPro" id="IPR011041">
    <property type="entry name" value="Quinoprot_gluc/sorb_DH_b-prop"/>
</dbReference>
<gene>
    <name evidence="1" type="ORF">OGH68_11075</name>
</gene>
<dbReference type="RefSeq" id="WP_264243208.1">
    <property type="nucleotide sequence ID" value="NZ_CP107567.1"/>
</dbReference>
<accession>A0ABY6I6X5</accession>
<organism evidence="1 2">
    <name type="scientific">Streptomyces peucetius</name>
    <dbReference type="NCBI Taxonomy" id="1950"/>
    <lineage>
        <taxon>Bacteria</taxon>
        <taxon>Bacillati</taxon>
        <taxon>Actinomycetota</taxon>
        <taxon>Actinomycetes</taxon>
        <taxon>Kitasatosporales</taxon>
        <taxon>Streptomycetaceae</taxon>
        <taxon>Streptomyces</taxon>
    </lineage>
</organism>
<dbReference type="EMBL" id="CP107567">
    <property type="protein sequence ID" value="UYQ61980.1"/>
    <property type="molecule type" value="Genomic_DNA"/>
</dbReference>
<evidence type="ECO:0008006" key="3">
    <source>
        <dbReference type="Google" id="ProtNLM"/>
    </source>
</evidence>
<sequence length="247" mass="25046">MAGQQDAVRVVSVSNATPQGRLSTQAGPPRALSVMQDGTLLLLDQGGHLHADMTWAARPATSGIESLLDQGPTDVERLLAALKRRTATALATVSGPVAGSVVLGDAAGRVAVYGHMTADAVLHKGTVTAVAGLGLSREGGEAVPVLYSGGADGTVRAWAPGHSPMPEPVVKRRCPVVSLGAAVTVNGPIVAVAWADGAVDWIHGDTGAQRTFRPGPPVRSVALTADGRVLIGMGEALTCVTPQEIAP</sequence>
<evidence type="ECO:0000313" key="2">
    <source>
        <dbReference type="Proteomes" id="UP001163878"/>
    </source>
</evidence>
<dbReference type="Gene3D" id="2.130.10.10">
    <property type="entry name" value="YVTN repeat-like/Quinoprotein amine dehydrogenase"/>
    <property type="match status" value="1"/>
</dbReference>
<dbReference type="Proteomes" id="UP001163878">
    <property type="component" value="Chromosome"/>
</dbReference>
<dbReference type="SUPFAM" id="SSF50952">
    <property type="entry name" value="Soluble quinoprotein glucose dehydrogenase"/>
    <property type="match status" value="1"/>
</dbReference>
<dbReference type="InterPro" id="IPR015943">
    <property type="entry name" value="WD40/YVTN_repeat-like_dom_sf"/>
</dbReference>
<proteinExistence type="predicted"/>
<evidence type="ECO:0000313" key="1">
    <source>
        <dbReference type="EMBL" id="UYQ61980.1"/>
    </source>
</evidence>
<protein>
    <recommendedName>
        <fullName evidence="3">WD40 repeat domain-containing protein</fullName>
    </recommendedName>
</protein>
<keyword evidence="2" id="KW-1185">Reference proteome</keyword>
<name>A0ABY6I6X5_STRPE</name>
<reference evidence="1" key="1">
    <citation type="submission" date="2022-10" db="EMBL/GenBank/DDBJ databases">
        <title>Cytochrome P450 Catalyzes Benzene Ring Formation in the Biosynthesis of Trialkyl-Substituted Aromatic Polyketides.</title>
        <authorList>
            <person name="Zhao E."/>
            <person name="Ge H."/>
        </authorList>
    </citation>
    <scope>NUCLEOTIDE SEQUENCE</scope>
    <source>
        <strain evidence="1">NA0869</strain>
    </source>
</reference>